<feature type="transmembrane region" description="Helical" evidence="6">
    <location>
        <begin position="60"/>
        <end position="80"/>
    </location>
</feature>
<accession>A0A8T0CZJ6</accession>
<dbReference type="EMBL" id="JTDF01022010">
    <property type="protein sequence ID" value="KAF8561073.1"/>
    <property type="molecule type" value="Genomic_DNA"/>
</dbReference>
<keyword evidence="8" id="KW-1185">Reference proteome</keyword>
<dbReference type="Gene3D" id="1.20.1080.10">
    <property type="entry name" value="Glycerol uptake facilitator protein"/>
    <property type="match status" value="1"/>
</dbReference>
<feature type="transmembrane region" description="Helical" evidence="6">
    <location>
        <begin position="124"/>
        <end position="150"/>
    </location>
</feature>
<dbReference type="GO" id="GO:0015267">
    <property type="term" value="F:channel activity"/>
    <property type="evidence" value="ECO:0007669"/>
    <property type="project" value="TreeGrafter"/>
</dbReference>
<evidence type="ECO:0008006" key="9">
    <source>
        <dbReference type="Google" id="ProtNLM"/>
    </source>
</evidence>
<evidence type="ECO:0000256" key="3">
    <source>
        <dbReference type="ARBA" id="ARBA00022989"/>
    </source>
</evidence>
<feature type="region of interest" description="Disordered" evidence="5">
    <location>
        <begin position="323"/>
        <end position="343"/>
    </location>
</feature>
<dbReference type="InterPro" id="IPR051883">
    <property type="entry name" value="AQP11/12_channel"/>
</dbReference>
<evidence type="ECO:0000313" key="8">
    <source>
        <dbReference type="Proteomes" id="UP000699462"/>
    </source>
</evidence>
<dbReference type="PANTHER" id="PTHR21191">
    <property type="entry name" value="AQUAPORIN"/>
    <property type="match status" value="1"/>
</dbReference>
<dbReference type="InterPro" id="IPR023271">
    <property type="entry name" value="Aquaporin-like"/>
</dbReference>
<evidence type="ECO:0000256" key="1">
    <source>
        <dbReference type="ARBA" id="ARBA00004141"/>
    </source>
</evidence>
<comment type="caution">
    <text evidence="7">The sequence shown here is derived from an EMBL/GenBank/DDBJ whole genome shotgun (WGS) entry which is preliminary data.</text>
</comment>
<evidence type="ECO:0000256" key="2">
    <source>
        <dbReference type="ARBA" id="ARBA00022692"/>
    </source>
</evidence>
<feature type="compositionally biased region" description="Low complexity" evidence="5">
    <location>
        <begin position="326"/>
        <end position="337"/>
    </location>
</feature>
<keyword evidence="4 6" id="KW-0472">Membrane</keyword>
<keyword evidence="3 6" id="KW-1133">Transmembrane helix</keyword>
<name>A0A8T0CZJ6_9TREM</name>
<sequence length="343" mass="37810">MEVCACSLECWPIRSAAGHIGLLVAIGMNAIRGAAFACQDAYGNPCNPWYRFLTGQTNHVWVGITWILQLLGAQAALFLAQSWWSLRATAHHAARNELALLMRIPSKDPAAARMLLTSDLQVSVWFGFLIEAFGSLTEFFLAFLFTCCIGQWNRRCVSRRTCSVTRCADSKSELNETEQMTQTREQFVTSFMVRLCINLWLTSKCLGLTGFYINPANALVHSWGIGGVSPYAHVFVYWLGPFSGVWLSVQLEQWAVRISRLLFPSSHDSQPYTRLTDSSTVDNSSSTQLLPRKCSQSSTPIVYSSGGHVSTDVVNASRKRSSVGRSCSLPSDPSPSCTGHTCG</sequence>
<gene>
    <name evidence="7" type="ORF">P879_07829</name>
</gene>
<dbReference type="Proteomes" id="UP000699462">
    <property type="component" value="Unassembled WGS sequence"/>
</dbReference>
<dbReference type="AlphaFoldDB" id="A0A8T0CZJ6"/>
<feature type="compositionally biased region" description="Low complexity" evidence="5">
    <location>
        <begin position="276"/>
        <end position="287"/>
    </location>
</feature>
<dbReference type="SUPFAM" id="SSF81338">
    <property type="entry name" value="Aquaporin-like"/>
    <property type="match status" value="1"/>
</dbReference>
<comment type="subcellular location">
    <subcellularLocation>
        <location evidence="1">Membrane</location>
        <topology evidence="1">Multi-pass membrane protein</topology>
    </subcellularLocation>
</comment>
<organism evidence="7 8">
    <name type="scientific">Paragonimus westermani</name>
    <dbReference type="NCBI Taxonomy" id="34504"/>
    <lineage>
        <taxon>Eukaryota</taxon>
        <taxon>Metazoa</taxon>
        <taxon>Spiralia</taxon>
        <taxon>Lophotrochozoa</taxon>
        <taxon>Platyhelminthes</taxon>
        <taxon>Trematoda</taxon>
        <taxon>Digenea</taxon>
        <taxon>Plagiorchiida</taxon>
        <taxon>Troglotremata</taxon>
        <taxon>Troglotrematidae</taxon>
        <taxon>Paragonimus</taxon>
    </lineage>
</organism>
<proteinExistence type="predicted"/>
<evidence type="ECO:0000313" key="7">
    <source>
        <dbReference type="EMBL" id="KAF8561073.1"/>
    </source>
</evidence>
<evidence type="ECO:0000256" key="5">
    <source>
        <dbReference type="SAM" id="MobiDB-lite"/>
    </source>
</evidence>
<dbReference type="PANTHER" id="PTHR21191:SF16">
    <property type="entry name" value="AQUAPORIN"/>
    <property type="match status" value="1"/>
</dbReference>
<keyword evidence="2 6" id="KW-0812">Transmembrane</keyword>
<evidence type="ECO:0000256" key="6">
    <source>
        <dbReference type="SAM" id="Phobius"/>
    </source>
</evidence>
<reference evidence="7 8" key="1">
    <citation type="submission" date="2019-07" db="EMBL/GenBank/DDBJ databases">
        <title>Annotation for the trematode Paragonimus westermani.</title>
        <authorList>
            <person name="Choi Y.-J."/>
        </authorList>
    </citation>
    <scope>NUCLEOTIDE SEQUENCE [LARGE SCALE GENOMIC DNA]</scope>
    <source>
        <strain evidence="7">180907_Pwestermani</strain>
    </source>
</reference>
<feature type="region of interest" description="Disordered" evidence="5">
    <location>
        <begin position="268"/>
        <end position="301"/>
    </location>
</feature>
<protein>
    <recommendedName>
        <fullName evidence="9">Aquaporin-12</fullName>
    </recommendedName>
</protein>
<evidence type="ECO:0000256" key="4">
    <source>
        <dbReference type="ARBA" id="ARBA00023136"/>
    </source>
</evidence>
<dbReference type="OrthoDB" id="1580043at2759"/>
<dbReference type="GO" id="GO:0005737">
    <property type="term" value="C:cytoplasm"/>
    <property type="evidence" value="ECO:0007669"/>
    <property type="project" value="TreeGrafter"/>
</dbReference>
<dbReference type="GO" id="GO:0016020">
    <property type="term" value="C:membrane"/>
    <property type="evidence" value="ECO:0007669"/>
    <property type="project" value="UniProtKB-SubCell"/>
</dbReference>